<accession>W4LAN0</accession>
<keyword evidence="2" id="KW-1185">Reference proteome</keyword>
<sequence length="200" mass="21619">MMRRLPLLLAIIGVLVLAGTIVHAKDVKPLYGGVIIDGYDYGKDAGPKGSVAYDPNKNQFVGSYIGLKMPAGRRAIFAWLHDTVNQKTTYLGPVGWLKVETGGKNKGRFTIPVPAKYKGGKFGSYEIIGFSSEKTGALDGNKVIEQPKKPKGSDIAAFPDPAFYLFAALPGADTELHYCGHGQDFFYAHADGLAKQTCYD</sequence>
<organism evidence="1 2">
    <name type="scientific">Entotheonella factor</name>
    <dbReference type="NCBI Taxonomy" id="1429438"/>
    <lineage>
        <taxon>Bacteria</taxon>
        <taxon>Pseudomonadati</taxon>
        <taxon>Nitrospinota/Tectimicrobiota group</taxon>
        <taxon>Candidatus Tectimicrobiota</taxon>
        <taxon>Candidatus Entotheonellia</taxon>
        <taxon>Candidatus Entotheonellales</taxon>
        <taxon>Candidatus Entotheonellaceae</taxon>
        <taxon>Candidatus Entotheonella</taxon>
    </lineage>
</organism>
<dbReference type="Proteomes" id="UP000019141">
    <property type="component" value="Unassembled WGS sequence"/>
</dbReference>
<evidence type="ECO:0000313" key="1">
    <source>
        <dbReference type="EMBL" id="ETW94979.1"/>
    </source>
</evidence>
<name>W4LAN0_ENTF1</name>
<reference evidence="1 2" key="1">
    <citation type="journal article" date="2014" name="Nature">
        <title>An environmental bacterial taxon with a large and distinct metabolic repertoire.</title>
        <authorList>
            <person name="Wilson M.C."/>
            <person name="Mori T."/>
            <person name="Ruckert C."/>
            <person name="Uria A.R."/>
            <person name="Helf M.J."/>
            <person name="Takada K."/>
            <person name="Gernert C."/>
            <person name="Steffens U.A."/>
            <person name="Heycke N."/>
            <person name="Schmitt S."/>
            <person name="Rinke C."/>
            <person name="Helfrich E.J."/>
            <person name="Brachmann A.O."/>
            <person name="Gurgui C."/>
            <person name="Wakimoto T."/>
            <person name="Kracht M."/>
            <person name="Crusemann M."/>
            <person name="Hentschel U."/>
            <person name="Abe I."/>
            <person name="Matsunaga S."/>
            <person name="Kalinowski J."/>
            <person name="Takeyama H."/>
            <person name="Piel J."/>
        </authorList>
    </citation>
    <scope>NUCLEOTIDE SEQUENCE [LARGE SCALE GENOMIC DNA]</scope>
    <source>
        <strain evidence="2">TSY1</strain>
    </source>
</reference>
<dbReference type="HOGENOM" id="CLU_1364092_0_0_7"/>
<protein>
    <submittedName>
        <fullName evidence="1">Uncharacterized protein</fullName>
    </submittedName>
</protein>
<proteinExistence type="predicted"/>
<dbReference type="AlphaFoldDB" id="W4LAN0"/>
<evidence type="ECO:0000313" key="2">
    <source>
        <dbReference type="Proteomes" id="UP000019141"/>
    </source>
</evidence>
<comment type="caution">
    <text evidence="1">The sequence shown here is derived from an EMBL/GenBank/DDBJ whole genome shotgun (WGS) entry which is preliminary data.</text>
</comment>
<dbReference type="EMBL" id="AZHW01000976">
    <property type="protein sequence ID" value="ETW94979.1"/>
    <property type="molecule type" value="Genomic_DNA"/>
</dbReference>
<gene>
    <name evidence="1" type="ORF">ETSY1_32545</name>
</gene>